<protein>
    <recommendedName>
        <fullName evidence="3">HPP transmembrane region domain-containing protein</fullName>
    </recommendedName>
</protein>
<dbReference type="OrthoDB" id="2016548at2759"/>
<dbReference type="Proteomes" id="UP000253664">
    <property type="component" value="Unassembled WGS sequence"/>
</dbReference>
<dbReference type="PANTHER" id="PTHR33741">
    <property type="entry name" value="TRANSMEMBRANE PROTEIN DDB_G0269096-RELATED"/>
    <property type="match status" value="1"/>
</dbReference>
<evidence type="ECO:0000256" key="2">
    <source>
        <dbReference type="SAM" id="Phobius"/>
    </source>
</evidence>
<comment type="caution">
    <text evidence="4">The sequence shown here is derived from an EMBL/GenBank/DDBJ whole genome shotgun (WGS) entry which is preliminary data.</text>
</comment>
<keyword evidence="2" id="KW-0812">Transmembrane</keyword>
<dbReference type="PANTHER" id="PTHR33741:SF5">
    <property type="entry name" value="TRANSMEMBRANE PROTEIN DDB_G0269096-RELATED"/>
    <property type="match status" value="1"/>
</dbReference>
<evidence type="ECO:0000256" key="1">
    <source>
        <dbReference type="SAM" id="MobiDB-lite"/>
    </source>
</evidence>
<dbReference type="InterPro" id="IPR058581">
    <property type="entry name" value="TM_HPP"/>
</dbReference>
<feature type="transmembrane region" description="Helical" evidence="2">
    <location>
        <begin position="48"/>
        <end position="69"/>
    </location>
</feature>
<dbReference type="AlphaFoldDB" id="A0A367L7F9"/>
<dbReference type="InterPro" id="IPR007065">
    <property type="entry name" value="HPP"/>
</dbReference>
<dbReference type="Pfam" id="PF04982">
    <property type="entry name" value="TM_HPP"/>
    <property type="match status" value="1"/>
</dbReference>
<gene>
    <name evidence="4" type="ORF">L249_8621</name>
</gene>
<dbReference type="STRING" id="1330021.A0A367L7F9"/>
<dbReference type="EMBL" id="LKCN02000013">
    <property type="protein sequence ID" value="RCI10172.1"/>
    <property type="molecule type" value="Genomic_DNA"/>
</dbReference>
<feature type="compositionally biased region" description="Low complexity" evidence="1">
    <location>
        <begin position="241"/>
        <end position="253"/>
    </location>
</feature>
<sequence>MSGHKTWNLDIDRHLNPLLPPPPWARLPYPLAHFLGYRRTKPSPRGNLLTTFWSFVGILTSLLLISAVTPRVPLLRAHGVPIIVGSFGAAAVLEFCTIESPLAQPRNAIVGQLISAVAAIAMGKLFQLSDRFDEVRWVGGALACASATALMNLTGTVHPPAGATALLAIVDPRLVSLGWLLLPVVLLGCALMLGVALLVNNIERRFPLYWWTSEDLSSSRPCAKRNHGHGGGGGGGGGSGSSSSSSSSSNSSNNDEETTIGSPPAVLPEIVVRPGRILLPKHVVLTPDEERTLQYVSRRL</sequence>
<name>A0A367L7F9_9HYPO</name>
<evidence type="ECO:0000259" key="3">
    <source>
        <dbReference type="Pfam" id="PF04982"/>
    </source>
</evidence>
<reference evidence="4 5" key="1">
    <citation type="journal article" date="2015" name="BMC Genomics">
        <title>Insights from the genome of Ophiocordyceps polyrhachis-furcata to pathogenicity and host specificity in insect fungi.</title>
        <authorList>
            <person name="Wichadakul D."/>
            <person name="Kobmoo N."/>
            <person name="Ingsriswang S."/>
            <person name="Tangphatsornruang S."/>
            <person name="Chantasingh D."/>
            <person name="Luangsa-ard J.J."/>
            <person name="Eurwilaichitr L."/>
        </authorList>
    </citation>
    <scope>NUCLEOTIDE SEQUENCE [LARGE SCALE GENOMIC DNA]</scope>
    <source>
        <strain evidence="4 5">BCC 54312</strain>
    </source>
</reference>
<feature type="transmembrane region" description="Helical" evidence="2">
    <location>
        <begin position="108"/>
        <end position="126"/>
    </location>
</feature>
<feature type="compositionally biased region" description="Gly residues" evidence="1">
    <location>
        <begin position="229"/>
        <end position="240"/>
    </location>
</feature>
<evidence type="ECO:0000313" key="4">
    <source>
        <dbReference type="EMBL" id="RCI10172.1"/>
    </source>
</evidence>
<keyword evidence="5" id="KW-1185">Reference proteome</keyword>
<feature type="transmembrane region" description="Helical" evidence="2">
    <location>
        <begin position="177"/>
        <end position="199"/>
    </location>
</feature>
<feature type="region of interest" description="Disordered" evidence="1">
    <location>
        <begin position="221"/>
        <end position="266"/>
    </location>
</feature>
<keyword evidence="2" id="KW-1133">Transmembrane helix</keyword>
<accession>A0A367L7F9</accession>
<keyword evidence="2" id="KW-0472">Membrane</keyword>
<feature type="domain" description="HPP transmembrane region" evidence="3">
    <location>
        <begin position="44"/>
        <end position="207"/>
    </location>
</feature>
<proteinExistence type="predicted"/>
<evidence type="ECO:0000313" key="5">
    <source>
        <dbReference type="Proteomes" id="UP000253664"/>
    </source>
</evidence>
<organism evidence="4 5">
    <name type="scientific">Ophiocordyceps polyrhachis-furcata BCC 54312</name>
    <dbReference type="NCBI Taxonomy" id="1330021"/>
    <lineage>
        <taxon>Eukaryota</taxon>
        <taxon>Fungi</taxon>
        <taxon>Dikarya</taxon>
        <taxon>Ascomycota</taxon>
        <taxon>Pezizomycotina</taxon>
        <taxon>Sordariomycetes</taxon>
        <taxon>Hypocreomycetidae</taxon>
        <taxon>Hypocreales</taxon>
        <taxon>Ophiocordycipitaceae</taxon>
        <taxon>Ophiocordyceps</taxon>
    </lineage>
</organism>